<evidence type="ECO:0000259" key="5">
    <source>
        <dbReference type="PROSITE" id="PS50857"/>
    </source>
</evidence>
<accession>A0A9W5S1A5</accession>
<protein>
    <submittedName>
        <fullName evidence="6">Cytochrome C oxidase subunit II</fullName>
    </submittedName>
</protein>
<reference evidence="6 7" key="1">
    <citation type="submission" date="2014-02" db="EMBL/GenBank/DDBJ databases">
        <title>Genome sequence of Paenibacillus darwinianus reveals adaptive mechanisms for survival in Antarctic soils.</title>
        <authorList>
            <person name="Dsouza M."/>
            <person name="Taylor M.W."/>
            <person name="Turner S.J."/>
            <person name="Aislabie J."/>
        </authorList>
    </citation>
    <scope>NUCLEOTIDE SEQUENCE [LARGE SCALE GENOMIC DNA]</scope>
    <source>
        <strain evidence="6 7">CE1</strain>
    </source>
</reference>
<dbReference type="EMBL" id="JFHU01000142">
    <property type="protein sequence ID" value="EXX87834.1"/>
    <property type="molecule type" value="Genomic_DNA"/>
</dbReference>
<evidence type="ECO:0000256" key="3">
    <source>
        <dbReference type="ARBA" id="ARBA00023008"/>
    </source>
</evidence>
<dbReference type="AlphaFoldDB" id="A0A9W5S1A5"/>
<keyword evidence="7" id="KW-1185">Reference proteome</keyword>
<gene>
    <name evidence="6" type="ORF">BG53_03220</name>
</gene>
<keyword evidence="3" id="KW-0186">Copper</keyword>
<dbReference type="PROSITE" id="PS50857">
    <property type="entry name" value="COX2_CUA"/>
    <property type="match status" value="1"/>
</dbReference>
<dbReference type="GO" id="GO:0016020">
    <property type="term" value="C:membrane"/>
    <property type="evidence" value="ECO:0007669"/>
    <property type="project" value="InterPro"/>
</dbReference>
<feature type="domain" description="Cytochrome oxidase subunit II copper A binding" evidence="5">
    <location>
        <begin position="29"/>
        <end position="121"/>
    </location>
</feature>
<feature type="compositionally biased region" description="Low complexity" evidence="4">
    <location>
        <begin position="1"/>
        <end position="26"/>
    </location>
</feature>
<name>A0A9W5S1A5_9BACL</name>
<dbReference type="Pfam" id="PF13473">
    <property type="entry name" value="Cupredoxin_1"/>
    <property type="match status" value="1"/>
</dbReference>
<dbReference type="GO" id="GO:0005507">
    <property type="term" value="F:copper ion binding"/>
    <property type="evidence" value="ECO:0007669"/>
    <property type="project" value="InterPro"/>
</dbReference>
<dbReference type="PANTHER" id="PTHR42838:SF2">
    <property type="entry name" value="NITROUS-OXIDE REDUCTASE"/>
    <property type="match status" value="1"/>
</dbReference>
<organism evidence="6 7">
    <name type="scientific">Paenibacillus darwinianus</name>
    <dbReference type="NCBI Taxonomy" id="1380763"/>
    <lineage>
        <taxon>Bacteria</taxon>
        <taxon>Bacillati</taxon>
        <taxon>Bacillota</taxon>
        <taxon>Bacilli</taxon>
        <taxon>Bacillales</taxon>
        <taxon>Paenibacillaceae</taxon>
        <taxon>Paenibacillus</taxon>
    </lineage>
</organism>
<dbReference type="InterPro" id="IPR051403">
    <property type="entry name" value="NosZ/Cyto_c_oxidase_sub2"/>
</dbReference>
<dbReference type="SUPFAM" id="SSF49503">
    <property type="entry name" value="Cupredoxins"/>
    <property type="match status" value="1"/>
</dbReference>
<sequence length="121" mass="12960">MGNMDMGNNKNMDMGNKDMGNMDMGNSSGSADPVSVVASNWKWELSKTEFKVGETVTFSIESKEGVHGFAINGTDINETIAPGETKTVTWTPDKAGEYTLACSVACGTGHNDMVQKIMVTQ</sequence>
<evidence type="ECO:0000256" key="1">
    <source>
        <dbReference type="ARBA" id="ARBA00004196"/>
    </source>
</evidence>
<keyword evidence="2" id="KW-0479">Metal-binding</keyword>
<evidence type="ECO:0000256" key="2">
    <source>
        <dbReference type="ARBA" id="ARBA00022723"/>
    </source>
</evidence>
<dbReference type="GO" id="GO:0030313">
    <property type="term" value="C:cell envelope"/>
    <property type="evidence" value="ECO:0007669"/>
    <property type="project" value="UniProtKB-SubCell"/>
</dbReference>
<feature type="region of interest" description="Disordered" evidence="4">
    <location>
        <begin position="1"/>
        <end position="33"/>
    </location>
</feature>
<proteinExistence type="predicted"/>
<evidence type="ECO:0000313" key="6">
    <source>
        <dbReference type="EMBL" id="EXX87834.1"/>
    </source>
</evidence>
<dbReference type="InterPro" id="IPR008972">
    <property type="entry name" value="Cupredoxin"/>
</dbReference>
<evidence type="ECO:0000256" key="4">
    <source>
        <dbReference type="SAM" id="MobiDB-lite"/>
    </source>
</evidence>
<dbReference type="InterPro" id="IPR002429">
    <property type="entry name" value="CcO_II-like_C"/>
</dbReference>
<dbReference type="PANTHER" id="PTHR42838">
    <property type="entry name" value="CYTOCHROME C OXIDASE SUBUNIT II"/>
    <property type="match status" value="1"/>
</dbReference>
<dbReference type="GO" id="GO:0004129">
    <property type="term" value="F:cytochrome-c oxidase activity"/>
    <property type="evidence" value="ECO:0007669"/>
    <property type="project" value="InterPro"/>
</dbReference>
<dbReference type="InterPro" id="IPR028096">
    <property type="entry name" value="EfeO_Cupredoxin"/>
</dbReference>
<dbReference type="Gene3D" id="2.60.40.420">
    <property type="entry name" value="Cupredoxins - blue copper proteins"/>
    <property type="match status" value="1"/>
</dbReference>
<evidence type="ECO:0000313" key="7">
    <source>
        <dbReference type="Proteomes" id="UP000053750"/>
    </source>
</evidence>
<comment type="caution">
    <text evidence="6">The sequence shown here is derived from an EMBL/GenBank/DDBJ whole genome shotgun (WGS) entry which is preliminary data.</text>
</comment>
<comment type="subcellular location">
    <subcellularLocation>
        <location evidence="1">Cell envelope</location>
    </subcellularLocation>
</comment>
<dbReference type="Proteomes" id="UP000053750">
    <property type="component" value="Unassembled WGS sequence"/>
</dbReference>